<feature type="non-terminal residue" evidence="3">
    <location>
        <position position="135"/>
    </location>
</feature>
<comment type="caution">
    <text evidence="3">The sequence shown here is derived from an EMBL/GenBank/DDBJ whole genome shotgun (WGS) entry which is preliminary data.</text>
</comment>
<dbReference type="PANTHER" id="PTHR22943:SF248">
    <property type="entry name" value="SEVEN TM RECEPTOR"/>
    <property type="match status" value="1"/>
</dbReference>
<dbReference type="InterPro" id="IPR019428">
    <property type="entry name" value="7TM_GPCR_serpentine_rcpt_Str"/>
</dbReference>
<proteinExistence type="predicted"/>
<evidence type="ECO:0000256" key="2">
    <source>
        <dbReference type="SAM" id="SignalP"/>
    </source>
</evidence>
<organism evidence="3 4">
    <name type="scientific">Pristionchus entomophagus</name>
    <dbReference type="NCBI Taxonomy" id="358040"/>
    <lineage>
        <taxon>Eukaryota</taxon>
        <taxon>Metazoa</taxon>
        <taxon>Ecdysozoa</taxon>
        <taxon>Nematoda</taxon>
        <taxon>Chromadorea</taxon>
        <taxon>Rhabditida</taxon>
        <taxon>Rhabditina</taxon>
        <taxon>Diplogasteromorpha</taxon>
        <taxon>Diplogasteroidea</taxon>
        <taxon>Neodiplogasteridae</taxon>
        <taxon>Pristionchus</taxon>
    </lineage>
</organism>
<dbReference type="Proteomes" id="UP001432027">
    <property type="component" value="Unassembled WGS sequence"/>
</dbReference>
<dbReference type="AlphaFoldDB" id="A0AAV5S8N2"/>
<evidence type="ECO:0000313" key="3">
    <source>
        <dbReference type="EMBL" id="GMS79422.1"/>
    </source>
</evidence>
<feature type="signal peptide" evidence="2">
    <location>
        <begin position="1"/>
        <end position="19"/>
    </location>
</feature>
<feature type="transmembrane region" description="Helical" evidence="1">
    <location>
        <begin position="65"/>
        <end position="88"/>
    </location>
</feature>
<dbReference type="PANTHER" id="PTHR22943">
    <property type="entry name" value="7-TRANSMEMBRANE DOMAIN RECEPTOR C.ELEGANS"/>
    <property type="match status" value="1"/>
</dbReference>
<accession>A0AAV5S8N2</accession>
<dbReference type="EMBL" id="BTSX01000001">
    <property type="protein sequence ID" value="GMS79422.1"/>
    <property type="molecule type" value="Genomic_DNA"/>
</dbReference>
<protein>
    <recommendedName>
        <fullName evidence="5">G protein-coupled receptor</fullName>
    </recommendedName>
</protein>
<evidence type="ECO:0000256" key="1">
    <source>
        <dbReference type="SAM" id="Phobius"/>
    </source>
</evidence>
<gene>
    <name evidence="3" type="ORF">PENTCL1PPCAC_1597</name>
</gene>
<keyword evidence="1" id="KW-0812">Transmembrane</keyword>
<keyword evidence="2" id="KW-0732">Signal</keyword>
<reference evidence="3" key="1">
    <citation type="submission" date="2023-10" db="EMBL/GenBank/DDBJ databases">
        <title>Genome assembly of Pristionchus species.</title>
        <authorList>
            <person name="Yoshida K."/>
            <person name="Sommer R.J."/>
        </authorList>
    </citation>
    <scope>NUCLEOTIDE SEQUENCE</scope>
    <source>
        <strain evidence="3">RS0144</strain>
    </source>
</reference>
<name>A0AAV5S8N2_9BILA</name>
<evidence type="ECO:0000313" key="4">
    <source>
        <dbReference type="Proteomes" id="UP001432027"/>
    </source>
</evidence>
<keyword evidence="1" id="KW-0472">Membrane</keyword>
<keyword evidence="4" id="KW-1185">Reference proteome</keyword>
<dbReference type="Pfam" id="PF10326">
    <property type="entry name" value="7TM_GPCR_Str"/>
    <property type="match status" value="1"/>
</dbReference>
<feature type="chain" id="PRO_5043428229" description="G protein-coupled receptor" evidence="2">
    <location>
        <begin position="20"/>
        <end position="135"/>
    </location>
</feature>
<keyword evidence="1" id="KW-1133">Transmembrane helix</keyword>
<feature type="transmembrane region" description="Helical" evidence="1">
    <location>
        <begin position="109"/>
        <end position="131"/>
    </location>
</feature>
<sequence length="135" mass="15879">MFSNPLFMLLLSLYPIGEGVGWSWLSFQCELDDSHFVENYYFAHFNETITGWRVLHHWKDDNLNITASLIIFTAALIMTFNFSISFFLSTQTIIQIRQAKTFTSNYRQLQIKILRALFAQAWDAIVVILLIKDYR</sequence>
<evidence type="ECO:0008006" key="5">
    <source>
        <dbReference type="Google" id="ProtNLM"/>
    </source>
</evidence>